<evidence type="ECO:0000313" key="10">
    <source>
        <dbReference type="Proteomes" id="UP000694865"/>
    </source>
</evidence>
<name>A0ABM0MAV1_SACKO</name>
<evidence type="ECO:0000256" key="8">
    <source>
        <dbReference type="SAM" id="Coils"/>
    </source>
</evidence>
<evidence type="ECO:0000256" key="9">
    <source>
        <dbReference type="SAM" id="MobiDB-lite"/>
    </source>
</evidence>
<evidence type="ECO:0000256" key="4">
    <source>
        <dbReference type="ARBA" id="ARBA00026139"/>
    </source>
</evidence>
<keyword evidence="10" id="KW-1185">Reference proteome</keyword>
<dbReference type="PANTHER" id="PTHR31399:SF0">
    <property type="entry name" value="DNA-DIRECTED PRIMASE_POLYMERASE PROTEIN"/>
    <property type="match status" value="1"/>
</dbReference>
<reference evidence="11" key="1">
    <citation type="submission" date="2025-08" db="UniProtKB">
        <authorList>
            <consortium name="RefSeq"/>
        </authorList>
    </citation>
    <scope>IDENTIFICATION</scope>
    <source>
        <tissue evidence="11">Testes</tissue>
    </source>
</reference>
<feature type="region of interest" description="Disordered" evidence="9">
    <location>
        <begin position="342"/>
        <end position="363"/>
    </location>
</feature>
<evidence type="ECO:0000313" key="11">
    <source>
        <dbReference type="RefSeq" id="XP_006817142.1"/>
    </source>
</evidence>
<dbReference type="EC" id="2.7.7.7" evidence="2"/>
<comment type="catalytic activity">
    <reaction evidence="5">
        <text>ssDNA + n NTP = ssDNA/pppN(pN)n-1 hybrid + (n-1) diphosphate.</text>
        <dbReference type="EC" id="2.7.7.102"/>
    </reaction>
</comment>
<dbReference type="InterPro" id="IPR044917">
    <property type="entry name" value="PRIMPOL"/>
</dbReference>
<gene>
    <name evidence="11" type="primary">LOC102808961</name>
</gene>
<keyword evidence="3" id="KW-0239">DNA-directed DNA polymerase</keyword>
<dbReference type="Proteomes" id="UP000694865">
    <property type="component" value="Unplaced"/>
</dbReference>
<evidence type="ECO:0000256" key="7">
    <source>
        <dbReference type="ARBA" id="ARBA00047303"/>
    </source>
</evidence>
<evidence type="ECO:0000256" key="1">
    <source>
        <dbReference type="ARBA" id="ARBA00009762"/>
    </source>
</evidence>
<dbReference type="RefSeq" id="XP_006817142.1">
    <property type="nucleotide sequence ID" value="XM_006817079.1"/>
</dbReference>
<keyword evidence="3" id="KW-0548">Nucleotidyltransferase</keyword>
<evidence type="ECO:0000256" key="5">
    <source>
        <dbReference type="ARBA" id="ARBA00044677"/>
    </source>
</evidence>
<dbReference type="PANTHER" id="PTHR31399">
    <property type="entry name" value="DNA-DIRECTED PRIMASE / POLYMERASE PROTEIN"/>
    <property type="match status" value="1"/>
</dbReference>
<dbReference type="GeneID" id="102808961"/>
<evidence type="ECO:0000256" key="6">
    <source>
        <dbReference type="ARBA" id="ARBA00044768"/>
    </source>
</evidence>
<comment type="catalytic activity">
    <reaction evidence="7">
        <text>DNA(n) + a 2'-deoxyribonucleoside 5'-triphosphate = DNA(n+1) + diphosphate</text>
        <dbReference type="Rhea" id="RHEA:22508"/>
        <dbReference type="Rhea" id="RHEA-COMP:17339"/>
        <dbReference type="Rhea" id="RHEA-COMP:17340"/>
        <dbReference type="ChEBI" id="CHEBI:33019"/>
        <dbReference type="ChEBI" id="CHEBI:61560"/>
        <dbReference type="ChEBI" id="CHEBI:173112"/>
        <dbReference type="EC" id="2.7.7.7"/>
    </reaction>
    <physiologicalReaction direction="left-to-right" evidence="7">
        <dbReference type="Rhea" id="RHEA:22509"/>
    </physiologicalReaction>
</comment>
<feature type="compositionally biased region" description="Basic and acidic residues" evidence="9">
    <location>
        <begin position="225"/>
        <end position="241"/>
    </location>
</feature>
<sequence length="479" mass="55896">MEALSPPRLTLAQERKLRERRWRGKLEIFKVKEEIYKHHFLAPEYRPRLTDPSPLWREFHRQKQAFNFTATGKEDMHVFAVDVDESGQRRYIVTSYQQLRHTVFDWKDIEPPHFYEIIPEGAACHLYFDLEYSIELNPESDGVAMVDIFIQCVCHFLHELYGIQCSRRNVIDLDATSNIKFSRHLIFRLPGSAFRDNNHTGNFVHHVCTAIANIARNKATNNQSESKDQSAEESKPKKQRTDHLLSDLDLNQLFVFNRSSERVLFVDEGVYTKNRNFRLYKCAKKGKTNIFELSKQNVYKAKQEKGLPLEYQMFTDSIISNVKYTSTLQILDCHGDASRRQTKLDVSNTESGTSPLKPKDDTIVEGFQHSPYPELDDYIKTQINTGGVKWMIVDLHQGVFYQKCHDPDCKAKNFKTLDKAVPAEFLPGFYDDLDDEELLEALQKMEEEEEKMKDEEASFDDDIDDETLLRAVEKIERQT</sequence>
<keyword evidence="8" id="KW-0175">Coiled coil</keyword>
<evidence type="ECO:0000256" key="3">
    <source>
        <dbReference type="ARBA" id="ARBA00022932"/>
    </source>
</evidence>
<dbReference type="EC" id="2.7.7.102" evidence="6"/>
<accession>A0ABM0MAV1</accession>
<evidence type="ECO:0000256" key="2">
    <source>
        <dbReference type="ARBA" id="ARBA00012417"/>
    </source>
</evidence>
<feature type="coiled-coil region" evidence="8">
    <location>
        <begin position="435"/>
        <end position="462"/>
    </location>
</feature>
<comment type="similarity">
    <text evidence="1">Belongs to the eukaryotic-type primase small subunit family.</text>
</comment>
<keyword evidence="3" id="KW-0808">Transferase</keyword>
<feature type="compositionally biased region" description="Polar residues" evidence="9">
    <location>
        <begin position="344"/>
        <end position="354"/>
    </location>
</feature>
<proteinExistence type="inferred from homology"/>
<organism evidence="10 11">
    <name type="scientific">Saccoglossus kowalevskii</name>
    <name type="common">Acorn worm</name>
    <dbReference type="NCBI Taxonomy" id="10224"/>
    <lineage>
        <taxon>Eukaryota</taxon>
        <taxon>Metazoa</taxon>
        <taxon>Hemichordata</taxon>
        <taxon>Enteropneusta</taxon>
        <taxon>Harrimaniidae</taxon>
        <taxon>Saccoglossus</taxon>
    </lineage>
</organism>
<protein>
    <recommendedName>
        <fullName evidence="4">DNA-directed primase/polymerase protein</fullName>
        <ecNumber evidence="6">2.7.7.102</ecNumber>
        <ecNumber evidence="2">2.7.7.7</ecNumber>
    </recommendedName>
</protein>
<feature type="region of interest" description="Disordered" evidence="9">
    <location>
        <begin position="219"/>
        <end position="241"/>
    </location>
</feature>